<dbReference type="RefSeq" id="WP_326021210.1">
    <property type="nucleotide sequence ID" value="NZ_JAOZYC010000152.1"/>
</dbReference>
<comment type="caution">
    <text evidence="2">The sequence shown here is derived from an EMBL/GenBank/DDBJ whole genome shotgun (WGS) entry which is preliminary data.</text>
</comment>
<organism evidence="2 3">
    <name type="scientific">Streptomyces endophyticus</name>
    <dbReference type="NCBI Taxonomy" id="714166"/>
    <lineage>
        <taxon>Bacteria</taxon>
        <taxon>Bacillati</taxon>
        <taxon>Actinomycetota</taxon>
        <taxon>Actinomycetes</taxon>
        <taxon>Kitasatosporales</taxon>
        <taxon>Streptomycetaceae</taxon>
        <taxon>Streptomyces</taxon>
    </lineage>
</organism>
<sequence>MRRPRTRLPPVAVLALAAGLLTPLARVGRRLAEADGVRLHGYGFHASTLAVRFVLELLALVCFGIWAWGLTSGALRYVLVIAVPLLVALLWGVFATPDDASRSGDAVVVTPGPLRLLLELAVFFGGAAALYAAGSQVPALVLTGVLVVYHLLAWDRVVWLLRH</sequence>
<dbReference type="Proteomes" id="UP001354931">
    <property type="component" value="Unassembled WGS sequence"/>
</dbReference>
<evidence type="ECO:0000313" key="3">
    <source>
        <dbReference type="Proteomes" id="UP001354931"/>
    </source>
</evidence>
<protein>
    <submittedName>
        <fullName evidence="2">YrdB family protein</fullName>
    </submittedName>
</protein>
<keyword evidence="1" id="KW-1133">Transmembrane helix</keyword>
<evidence type="ECO:0000313" key="2">
    <source>
        <dbReference type="EMBL" id="MEB8341886.1"/>
    </source>
</evidence>
<feature type="transmembrane region" description="Helical" evidence="1">
    <location>
        <begin position="50"/>
        <end position="70"/>
    </location>
</feature>
<feature type="transmembrane region" description="Helical" evidence="1">
    <location>
        <begin position="140"/>
        <end position="161"/>
    </location>
</feature>
<name>A0ABU6FCX8_9ACTN</name>
<gene>
    <name evidence="2" type="ORF">OKJ99_30770</name>
</gene>
<feature type="transmembrane region" description="Helical" evidence="1">
    <location>
        <begin position="77"/>
        <end position="94"/>
    </location>
</feature>
<accession>A0ABU6FCX8</accession>
<dbReference type="Pfam" id="PF10823">
    <property type="entry name" value="DUF2568"/>
    <property type="match status" value="1"/>
</dbReference>
<dbReference type="InterPro" id="IPR021214">
    <property type="entry name" value="DUF2568"/>
</dbReference>
<dbReference type="EMBL" id="JAOZYC010000152">
    <property type="protein sequence ID" value="MEB8341886.1"/>
    <property type="molecule type" value="Genomic_DNA"/>
</dbReference>
<keyword evidence="1" id="KW-0812">Transmembrane</keyword>
<evidence type="ECO:0000256" key="1">
    <source>
        <dbReference type="SAM" id="Phobius"/>
    </source>
</evidence>
<proteinExistence type="predicted"/>
<keyword evidence="3" id="KW-1185">Reference proteome</keyword>
<reference evidence="2 3" key="1">
    <citation type="submission" date="2022-10" db="EMBL/GenBank/DDBJ databases">
        <authorList>
            <person name="Xie J."/>
            <person name="Shen N."/>
        </authorList>
    </citation>
    <scope>NUCLEOTIDE SEQUENCE [LARGE SCALE GENOMIC DNA]</scope>
    <source>
        <strain evidence="2 3">YIM65594</strain>
    </source>
</reference>
<keyword evidence="1" id="KW-0472">Membrane</keyword>